<protein>
    <recommendedName>
        <fullName evidence="5">Mitochondrial import inner membrane translocase subunit</fullName>
    </recommendedName>
</protein>
<comment type="subcellular location">
    <subcellularLocation>
        <location evidence="5">Mitochondrion inner membrane</location>
        <topology evidence="5">Peripheral membrane protein</topology>
        <orientation evidence="5">Intermembrane side</orientation>
    </subcellularLocation>
</comment>
<comment type="subunit">
    <text evidence="5">Heterohexamer.</text>
</comment>
<evidence type="ECO:0000256" key="3">
    <source>
        <dbReference type="ARBA" id="ARBA00022927"/>
    </source>
</evidence>
<reference evidence="8" key="1">
    <citation type="submission" date="2024-04" db="EMBL/GenBank/DDBJ databases">
        <authorList>
            <person name="Shaw F."/>
            <person name="Minotto A."/>
        </authorList>
    </citation>
    <scope>NUCLEOTIDE SEQUENCE [LARGE SCALE GENOMIC DNA]</scope>
</reference>
<proteinExistence type="inferred from homology"/>
<keyword evidence="8" id="KW-1185">Reference proteome</keyword>
<keyword evidence="5" id="KW-0496">Mitochondrion</keyword>
<sequence length="101" mass="10882">MSLFGSSFSGSSASPADMAARKEAIMASVRGEIALANAQELMNKTNEKCFEKCVTKPSTSLSSSEQTCLSRCLDRYMEAFNIVSKAYTARISKEAPLLASQ</sequence>
<name>A0ABP1E819_9APHY</name>
<evidence type="ECO:0000313" key="8">
    <source>
        <dbReference type="Proteomes" id="UP001497453"/>
    </source>
</evidence>
<evidence type="ECO:0000256" key="4">
    <source>
        <dbReference type="ARBA" id="ARBA00023010"/>
    </source>
</evidence>
<feature type="domain" description="Tim10-like" evidence="6">
    <location>
        <begin position="29"/>
        <end position="88"/>
    </location>
</feature>
<evidence type="ECO:0000259" key="6">
    <source>
        <dbReference type="Pfam" id="PF02953"/>
    </source>
</evidence>
<comment type="similarity">
    <text evidence="1 5">Belongs to the small Tim family.</text>
</comment>
<dbReference type="Gene3D" id="1.10.287.810">
    <property type="entry name" value="Mitochondrial import inner membrane translocase subunit tim13 like domains"/>
    <property type="match status" value="1"/>
</dbReference>
<evidence type="ECO:0000256" key="1">
    <source>
        <dbReference type="ARBA" id="ARBA00006720"/>
    </source>
</evidence>
<keyword evidence="4 5" id="KW-0811">Translocation</keyword>
<dbReference type="InterPro" id="IPR004217">
    <property type="entry name" value="Tim10-like"/>
</dbReference>
<evidence type="ECO:0000256" key="5">
    <source>
        <dbReference type="RuleBase" id="RU367043"/>
    </source>
</evidence>
<evidence type="ECO:0000256" key="2">
    <source>
        <dbReference type="ARBA" id="ARBA00022792"/>
    </source>
</evidence>
<keyword evidence="3 5" id="KW-0653">Protein transport</keyword>
<evidence type="ECO:0000313" key="7">
    <source>
        <dbReference type="EMBL" id="CAL1715732.1"/>
    </source>
</evidence>
<dbReference type="InterPro" id="IPR035427">
    <property type="entry name" value="Tim10-like_dom_sf"/>
</dbReference>
<accession>A0ABP1E819</accession>
<keyword evidence="2 5" id="KW-0472">Membrane</keyword>
<organism evidence="7 8">
    <name type="scientific">Somion occarium</name>
    <dbReference type="NCBI Taxonomy" id="3059160"/>
    <lineage>
        <taxon>Eukaryota</taxon>
        <taxon>Fungi</taxon>
        <taxon>Dikarya</taxon>
        <taxon>Basidiomycota</taxon>
        <taxon>Agaricomycotina</taxon>
        <taxon>Agaricomycetes</taxon>
        <taxon>Polyporales</taxon>
        <taxon>Cerrenaceae</taxon>
        <taxon>Somion</taxon>
    </lineage>
</organism>
<dbReference type="EMBL" id="OZ037952">
    <property type="protein sequence ID" value="CAL1715732.1"/>
    <property type="molecule type" value="Genomic_DNA"/>
</dbReference>
<gene>
    <name evidence="7" type="ORF">GFSPODELE1_LOCUS10402</name>
</gene>
<keyword evidence="5" id="KW-0813">Transport</keyword>
<dbReference type="SUPFAM" id="SSF144122">
    <property type="entry name" value="Tim10-like"/>
    <property type="match status" value="1"/>
</dbReference>
<comment type="domain">
    <text evidence="5">The twin CX3C motif contains 4 conserved Cys residues that form 2 disulfide bonds in the mitochondrial intermembrane space.</text>
</comment>
<dbReference type="Proteomes" id="UP001497453">
    <property type="component" value="Chromosome 9"/>
</dbReference>
<keyword evidence="5" id="KW-1015">Disulfide bond</keyword>
<keyword evidence="2 5" id="KW-0999">Mitochondrion inner membrane</keyword>
<keyword evidence="5" id="KW-0143">Chaperone</keyword>
<dbReference type="Pfam" id="PF02953">
    <property type="entry name" value="zf-Tim10_DDP"/>
    <property type="match status" value="1"/>
</dbReference>
<comment type="function">
    <text evidence="5">Mitochondrial intermembrane chaperone that participates in the import and insertion of some multi-pass transmembrane proteins into the mitochondrial inner membrane. Also required for the transfer of beta-barrel precursors from the TOM complex to the sorting and assembly machinery (SAM complex) of the outer membrane. Acts as a chaperone-like protein that protects the hydrophobic precursors from aggregation and guide them through the mitochondrial intermembrane space.</text>
</comment>